<reference evidence="2 3" key="1">
    <citation type="submission" date="2014-03" db="EMBL/GenBank/DDBJ databases">
        <title>Draft Genome Sequences of Four Burkholderia Strains.</title>
        <authorList>
            <person name="Liu X.Y."/>
            <person name="Li C.X."/>
            <person name="Xu J.H."/>
        </authorList>
    </citation>
    <scope>NUCLEOTIDE SEQUENCE [LARGE SCALE GENOMIC DNA]</scope>
    <source>
        <strain evidence="2 3">R27</strain>
    </source>
</reference>
<protein>
    <submittedName>
        <fullName evidence="2">Transposase</fullName>
    </submittedName>
</protein>
<dbReference type="STRING" id="1071679.BG57_26395"/>
<sequence>MIPMTMIGKVRRMFHRQNKSVREIARLTSLSRNTISKYLNMDVQEEPKYQRRSQPTRLTPFHEVLVGVVLIPVHFPG</sequence>
<feature type="domain" description="HTH IS21-type" evidence="1">
    <location>
        <begin position="6"/>
        <end position="69"/>
    </location>
</feature>
<dbReference type="PROSITE" id="PS50531">
    <property type="entry name" value="HTH_IS21"/>
    <property type="match status" value="1"/>
</dbReference>
<proteinExistence type="predicted"/>
<name>A0A069NDJ7_9BURK</name>
<dbReference type="Proteomes" id="UP000027439">
    <property type="component" value="Unassembled WGS sequence"/>
</dbReference>
<dbReference type="Gene3D" id="1.10.10.60">
    <property type="entry name" value="Homeodomain-like"/>
    <property type="match status" value="1"/>
</dbReference>
<gene>
    <name evidence="2" type="ORF">BG57_26395</name>
</gene>
<dbReference type="EMBL" id="JFHE01000054">
    <property type="protein sequence ID" value="KDR26483.1"/>
    <property type="molecule type" value="Genomic_DNA"/>
</dbReference>
<organism evidence="2 3">
    <name type="scientific">Caballeronia grimmiae</name>
    <dbReference type="NCBI Taxonomy" id="1071679"/>
    <lineage>
        <taxon>Bacteria</taxon>
        <taxon>Pseudomonadati</taxon>
        <taxon>Pseudomonadota</taxon>
        <taxon>Betaproteobacteria</taxon>
        <taxon>Burkholderiales</taxon>
        <taxon>Burkholderiaceae</taxon>
        <taxon>Caballeronia</taxon>
    </lineage>
</organism>
<dbReference type="InterPro" id="IPR017894">
    <property type="entry name" value="HTH_IS21_transposase_type"/>
</dbReference>
<evidence type="ECO:0000313" key="3">
    <source>
        <dbReference type="Proteomes" id="UP000027439"/>
    </source>
</evidence>
<accession>A0A069NDJ7</accession>
<dbReference type="AlphaFoldDB" id="A0A069NDJ7"/>
<evidence type="ECO:0000313" key="2">
    <source>
        <dbReference type="EMBL" id="KDR26483.1"/>
    </source>
</evidence>
<dbReference type="eggNOG" id="COG4584">
    <property type="taxonomic scope" value="Bacteria"/>
</dbReference>
<evidence type="ECO:0000259" key="1">
    <source>
        <dbReference type="PROSITE" id="PS50531"/>
    </source>
</evidence>
<comment type="caution">
    <text evidence="2">The sequence shown here is derived from an EMBL/GenBank/DDBJ whole genome shotgun (WGS) entry which is preliminary data.</text>
</comment>